<sequence>MQPGSPATPPADQNDSSPDGTREQAGRLAGANRSAPGSHKHSSALTIYVQRHWKTIYPTAFLGGAGLGFGAPTAWRWFLDQDLTPGHGTVIGGMFVGLAAIVAYTGTHLSRKSTERIAAEKNTLDAATADRAHHLAVTQELRARFVTIAAQFADPSTEVRLAAVYALEALTDDWIDREAHHEAQTCINYYCGYLTRPYTPPTEHPHLRQTIVTPDTATTIQRTYTHPHDDLHVRQAITRTIANHTQPEHHHNWSTYDYNLSGAHLHNADFKGSLFHGDALFSKTRFHGERTSFGGARFHGDRTWFDRAQFHGVNTSFPGAQFHSQQTWFDEAQFHSRRTRFDDARFHGEQTSFVWARFHGKQTSFGDARFHGKQTSFGGARFHGEETWFGNARFHGELTWFVDAQFHSQQTSLVDAQFHSQQTLFDEAQFHGELTSFVFARFLGELTSFGGAQFHSKQTWFAGAQFHGKQTSFGGAQFHGERTSFGGAQFHGKQTSFESPAAWNNVYFDWDPQIPYAVKGVQPVNVLPAIWPPTVFTGD</sequence>
<accession>A0ABS7NTX9</accession>
<evidence type="ECO:0000256" key="1">
    <source>
        <dbReference type="SAM" id="MobiDB-lite"/>
    </source>
</evidence>
<comment type="caution">
    <text evidence="3">The sequence shown here is derived from an EMBL/GenBank/DDBJ whole genome shotgun (WGS) entry which is preliminary data.</text>
</comment>
<dbReference type="Gene3D" id="2.160.20.80">
    <property type="entry name" value="E3 ubiquitin-protein ligase SopA"/>
    <property type="match status" value="1"/>
</dbReference>
<evidence type="ECO:0000313" key="4">
    <source>
        <dbReference type="Proteomes" id="UP001520140"/>
    </source>
</evidence>
<dbReference type="Proteomes" id="UP001520140">
    <property type="component" value="Unassembled WGS sequence"/>
</dbReference>
<keyword evidence="2" id="KW-0472">Membrane</keyword>
<protein>
    <submittedName>
        <fullName evidence="3">Pentapeptide repeat-containing protein</fullName>
    </submittedName>
</protein>
<dbReference type="InterPro" id="IPR001646">
    <property type="entry name" value="5peptide_repeat"/>
</dbReference>
<dbReference type="EMBL" id="JABUKG010000011">
    <property type="protein sequence ID" value="MBY6321453.1"/>
    <property type="molecule type" value="Genomic_DNA"/>
</dbReference>
<gene>
    <name evidence="3" type="ORF">HQ605_11510</name>
</gene>
<keyword evidence="4" id="KW-1185">Reference proteome</keyword>
<feature type="transmembrane region" description="Helical" evidence="2">
    <location>
        <begin position="56"/>
        <end position="78"/>
    </location>
</feature>
<name>A0ABS7NTX9_9NOCA</name>
<organism evidence="3 4">
    <name type="scientific">Rhodococcoides kroppenstedtii</name>
    <dbReference type="NCBI Taxonomy" id="293050"/>
    <lineage>
        <taxon>Bacteria</taxon>
        <taxon>Bacillati</taxon>
        <taxon>Actinomycetota</taxon>
        <taxon>Actinomycetes</taxon>
        <taxon>Mycobacteriales</taxon>
        <taxon>Nocardiaceae</taxon>
        <taxon>Rhodococcoides</taxon>
    </lineage>
</organism>
<keyword evidence="2" id="KW-0812">Transmembrane</keyword>
<reference evidence="3 4" key="1">
    <citation type="submission" date="2020-06" db="EMBL/GenBank/DDBJ databases">
        <title>Taxonomy, biology and ecology of Rhodococcus bacteria occurring in California pistachio and other woody hosts as revealed by genome sequence analyses.</title>
        <authorList>
            <person name="Gai Y."/>
            <person name="Riely B."/>
        </authorList>
    </citation>
    <scope>NUCLEOTIDE SEQUENCE [LARGE SCALE GENOMIC DNA]</scope>
    <source>
        <strain evidence="3 4">BP-284</strain>
    </source>
</reference>
<dbReference type="Pfam" id="PF13576">
    <property type="entry name" value="Pentapeptide_3"/>
    <property type="match status" value="1"/>
</dbReference>
<keyword evidence="2" id="KW-1133">Transmembrane helix</keyword>
<dbReference type="RefSeq" id="WP_157889653.1">
    <property type="nucleotide sequence ID" value="NZ_JABUKE010000009.1"/>
</dbReference>
<proteinExistence type="predicted"/>
<feature type="transmembrane region" description="Helical" evidence="2">
    <location>
        <begin position="90"/>
        <end position="107"/>
    </location>
</feature>
<evidence type="ECO:0000256" key="2">
    <source>
        <dbReference type="SAM" id="Phobius"/>
    </source>
</evidence>
<evidence type="ECO:0000313" key="3">
    <source>
        <dbReference type="EMBL" id="MBY6321453.1"/>
    </source>
</evidence>
<feature type="region of interest" description="Disordered" evidence="1">
    <location>
        <begin position="1"/>
        <end position="41"/>
    </location>
</feature>